<reference evidence="6" key="1">
    <citation type="journal article" date="2021" name="Cell">
        <title>Tracing the genetic footprints of vertebrate landing in non-teleost ray-finned fishes.</title>
        <authorList>
            <person name="Bi X."/>
            <person name="Wang K."/>
            <person name="Yang L."/>
            <person name="Pan H."/>
            <person name="Jiang H."/>
            <person name="Wei Q."/>
            <person name="Fang M."/>
            <person name="Yu H."/>
            <person name="Zhu C."/>
            <person name="Cai Y."/>
            <person name="He Y."/>
            <person name="Gan X."/>
            <person name="Zeng H."/>
            <person name="Yu D."/>
            <person name="Zhu Y."/>
            <person name="Jiang H."/>
            <person name="Qiu Q."/>
            <person name="Yang H."/>
            <person name="Zhang Y.E."/>
            <person name="Wang W."/>
            <person name="Zhu M."/>
            <person name="He S."/>
            <person name="Zhang G."/>
        </authorList>
    </citation>
    <scope>NUCLEOTIDE SEQUENCE</scope>
    <source>
        <strain evidence="6">Pddl_001</strain>
    </source>
</reference>
<evidence type="ECO:0000313" key="6">
    <source>
        <dbReference type="EMBL" id="MBN3281691.1"/>
    </source>
</evidence>
<dbReference type="Proteomes" id="UP001166093">
    <property type="component" value="Unassembled WGS sequence"/>
</dbReference>
<feature type="region of interest" description="Disordered" evidence="4">
    <location>
        <begin position="87"/>
        <end position="108"/>
    </location>
</feature>
<dbReference type="PANTHER" id="PTHR10903">
    <property type="entry name" value="GTPASE, IMAP FAMILY MEMBER-RELATED"/>
    <property type="match status" value="1"/>
</dbReference>
<feature type="non-terminal residue" evidence="6">
    <location>
        <position position="1"/>
    </location>
</feature>
<dbReference type="InterPro" id="IPR027417">
    <property type="entry name" value="P-loop_NTPase"/>
</dbReference>
<dbReference type="PANTHER" id="PTHR10903:SF186">
    <property type="entry name" value="GTPASE IMAP FAMILY MEMBER 4-LIKE-RELATED"/>
    <property type="match status" value="1"/>
</dbReference>
<evidence type="ECO:0000256" key="1">
    <source>
        <dbReference type="ARBA" id="ARBA00008535"/>
    </source>
</evidence>
<evidence type="ECO:0000256" key="2">
    <source>
        <dbReference type="ARBA" id="ARBA00022741"/>
    </source>
</evidence>
<accession>A0ABS2Y647</accession>
<keyword evidence="2" id="KW-0547">Nucleotide-binding</keyword>
<proteinExistence type="inferred from homology"/>
<comment type="similarity">
    <text evidence="1">Belongs to the TRAFAC class TrmE-Era-EngA-EngB-Septin-like GTPase superfamily. AIG1/Toc34/Toc159-like paraseptin GTPase family. IAN subfamily.</text>
</comment>
<dbReference type="InterPro" id="IPR006703">
    <property type="entry name" value="G_AIG1"/>
</dbReference>
<gene>
    <name evidence="6" type="primary">Gimap7_2</name>
    <name evidence="6" type="ORF">GTO93_0007500</name>
</gene>
<protein>
    <submittedName>
        <fullName evidence="6">GIMA7 GTPase</fullName>
    </submittedName>
</protein>
<evidence type="ECO:0000256" key="3">
    <source>
        <dbReference type="ARBA" id="ARBA00023134"/>
    </source>
</evidence>
<evidence type="ECO:0000259" key="5">
    <source>
        <dbReference type="Pfam" id="PF04548"/>
    </source>
</evidence>
<dbReference type="Pfam" id="PF04548">
    <property type="entry name" value="AIG1"/>
    <property type="match status" value="1"/>
</dbReference>
<organism evidence="6 7">
    <name type="scientific">Polyodon spathula</name>
    <name type="common">North American paddlefish</name>
    <name type="synonym">Squalus spathula</name>
    <dbReference type="NCBI Taxonomy" id="7913"/>
    <lineage>
        <taxon>Eukaryota</taxon>
        <taxon>Metazoa</taxon>
        <taxon>Chordata</taxon>
        <taxon>Craniata</taxon>
        <taxon>Vertebrata</taxon>
        <taxon>Euteleostomi</taxon>
        <taxon>Actinopterygii</taxon>
        <taxon>Chondrostei</taxon>
        <taxon>Acipenseriformes</taxon>
        <taxon>Polyodontidae</taxon>
        <taxon>Polyodon</taxon>
    </lineage>
</organism>
<keyword evidence="3" id="KW-0342">GTP-binding</keyword>
<keyword evidence="7" id="KW-1185">Reference proteome</keyword>
<feature type="non-terminal residue" evidence="6">
    <location>
        <position position="135"/>
    </location>
</feature>
<evidence type="ECO:0000313" key="7">
    <source>
        <dbReference type="Proteomes" id="UP001166093"/>
    </source>
</evidence>
<dbReference type="EMBL" id="JAAWVQ010111125">
    <property type="protein sequence ID" value="MBN3281691.1"/>
    <property type="molecule type" value="Genomic_DNA"/>
</dbReference>
<dbReference type="InterPro" id="IPR045058">
    <property type="entry name" value="GIMA/IAN/Toc"/>
</dbReference>
<feature type="domain" description="AIG1-type G" evidence="5">
    <location>
        <begin position="3"/>
        <end position="84"/>
    </location>
</feature>
<comment type="caution">
    <text evidence="6">The sequence shown here is derived from an EMBL/GenBank/DDBJ whole genome shotgun (WGS) entry which is preliminary data.</text>
</comment>
<dbReference type="Gene3D" id="3.40.50.300">
    <property type="entry name" value="P-loop containing nucleotide triphosphate hydrolases"/>
    <property type="match status" value="1"/>
</dbReference>
<sequence>MAVFTRGDDLEGLTIEEYIETTNKHLKELLRKYGNRCHVFNNKNMSDRTQVTELLEKIDKMVEANRGKCCTNENYKKVEMAIEKEKKRTMKENSGYNEEDARKKAEQSNAFINKINEVPFERTRDGAMERPWRQR</sequence>
<evidence type="ECO:0000256" key="4">
    <source>
        <dbReference type="SAM" id="MobiDB-lite"/>
    </source>
</evidence>
<name>A0ABS2Y647_POLSP</name>